<dbReference type="EMBL" id="ML993608">
    <property type="protein sequence ID" value="KAF2163521.1"/>
    <property type="molecule type" value="Genomic_DNA"/>
</dbReference>
<feature type="compositionally biased region" description="Basic and acidic residues" evidence="1">
    <location>
        <begin position="167"/>
        <end position="206"/>
    </location>
</feature>
<organism evidence="2 3">
    <name type="scientific">Zasmidium cellare ATCC 36951</name>
    <dbReference type="NCBI Taxonomy" id="1080233"/>
    <lineage>
        <taxon>Eukaryota</taxon>
        <taxon>Fungi</taxon>
        <taxon>Dikarya</taxon>
        <taxon>Ascomycota</taxon>
        <taxon>Pezizomycotina</taxon>
        <taxon>Dothideomycetes</taxon>
        <taxon>Dothideomycetidae</taxon>
        <taxon>Mycosphaerellales</taxon>
        <taxon>Mycosphaerellaceae</taxon>
        <taxon>Zasmidium</taxon>
    </lineage>
</organism>
<dbReference type="AlphaFoldDB" id="A0A6A6C911"/>
<dbReference type="Proteomes" id="UP000799537">
    <property type="component" value="Unassembled WGS sequence"/>
</dbReference>
<feature type="region of interest" description="Disordered" evidence="1">
    <location>
        <begin position="150"/>
        <end position="206"/>
    </location>
</feature>
<evidence type="ECO:0000256" key="1">
    <source>
        <dbReference type="SAM" id="MobiDB-lite"/>
    </source>
</evidence>
<keyword evidence="3" id="KW-1185">Reference proteome</keyword>
<evidence type="ECO:0000313" key="2">
    <source>
        <dbReference type="EMBL" id="KAF2163521.1"/>
    </source>
</evidence>
<sequence length="219" mass="24580">MSSLLDSIHIQDVSDLAPETKVTEPELYVLLGHFQPLKPPGHLRRLGRKLLKHGSPPKHEYDNVHYSRLEGLFSTKVDAERRMQALMVERQVTFAYIAPHPVLDPSAQEVGMGLQFETSSGLQSYWIIGPNPKKYVGTLPFGIMLEQRNGDQQGEEHTSDGCGESYEDSKLGESHGDGSKSEESEEDCAHESLDQGLLDGRRIDRDGEKIKENLRKMIL</sequence>
<evidence type="ECO:0000313" key="3">
    <source>
        <dbReference type="Proteomes" id="UP000799537"/>
    </source>
</evidence>
<accession>A0A6A6C911</accession>
<name>A0A6A6C911_ZASCE</name>
<proteinExistence type="predicted"/>
<reference evidence="2" key="1">
    <citation type="journal article" date="2020" name="Stud. Mycol.">
        <title>101 Dothideomycetes genomes: a test case for predicting lifestyles and emergence of pathogens.</title>
        <authorList>
            <person name="Haridas S."/>
            <person name="Albert R."/>
            <person name="Binder M."/>
            <person name="Bloem J."/>
            <person name="Labutti K."/>
            <person name="Salamov A."/>
            <person name="Andreopoulos B."/>
            <person name="Baker S."/>
            <person name="Barry K."/>
            <person name="Bills G."/>
            <person name="Bluhm B."/>
            <person name="Cannon C."/>
            <person name="Castanera R."/>
            <person name="Culley D."/>
            <person name="Daum C."/>
            <person name="Ezra D."/>
            <person name="Gonzalez J."/>
            <person name="Henrissat B."/>
            <person name="Kuo A."/>
            <person name="Liang C."/>
            <person name="Lipzen A."/>
            <person name="Lutzoni F."/>
            <person name="Magnuson J."/>
            <person name="Mondo S."/>
            <person name="Nolan M."/>
            <person name="Ohm R."/>
            <person name="Pangilinan J."/>
            <person name="Park H.-J."/>
            <person name="Ramirez L."/>
            <person name="Alfaro M."/>
            <person name="Sun H."/>
            <person name="Tritt A."/>
            <person name="Yoshinaga Y."/>
            <person name="Zwiers L.-H."/>
            <person name="Turgeon B."/>
            <person name="Goodwin S."/>
            <person name="Spatafora J."/>
            <person name="Crous P."/>
            <person name="Grigoriev I."/>
        </authorList>
    </citation>
    <scope>NUCLEOTIDE SEQUENCE</scope>
    <source>
        <strain evidence="2">ATCC 36951</strain>
    </source>
</reference>
<gene>
    <name evidence="2" type="ORF">M409DRAFT_26132</name>
</gene>
<dbReference type="GeneID" id="54561245"/>
<dbReference type="RefSeq" id="XP_033664410.1">
    <property type="nucleotide sequence ID" value="XM_033807973.1"/>
</dbReference>
<protein>
    <submittedName>
        <fullName evidence="2">Uncharacterized protein</fullName>
    </submittedName>
</protein>